<dbReference type="SUPFAM" id="SSF55729">
    <property type="entry name" value="Acyl-CoA N-acyltransferases (Nat)"/>
    <property type="match status" value="1"/>
</dbReference>
<organism evidence="2 3">
    <name type="scientific">Perkinsus chesapeaki</name>
    <name type="common">Clam parasite</name>
    <name type="synonym">Perkinsus andrewsi</name>
    <dbReference type="NCBI Taxonomy" id="330153"/>
    <lineage>
        <taxon>Eukaryota</taxon>
        <taxon>Sar</taxon>
        <taxon>Alveolata</taxon>
        <taxon>Perkinsozoa</taxon>
        <taxon>Perkinsea</taxon>
        <taxon>Perkinsida</taxon>
        <taxon>Perkinsidae</taxon>
        <taxon>Perkinsus</taxon>
    </lineage>
</organism>
<sequence>MDQRCTQKPKIPCYVAIDDTKSANTVVGFILMTMDYKLSKDGEKAVRSRMKDPTKPGGFGYINVVTVSRPYRGQGIGSHLLEHSISLGKLTPNTLAMTLHVDDENVRAMELYTRMGFKNVLKEGDDYLFALYYS</sequence>
<dbReference type="Proteomes" id="UP000591131">
    <property type="component" value="Unassembled WGS sequence"/>
</dbReference>
<dbReference type="Gene3D" id="3.40.630.30">
    <property type="match status" value="1"/>
</dbReference>
<comment type="caution">
    <text evidence="2">The sequence shown here is derived from an EMBL/GenBank/DDBJ whole genome shotgun (WGS) entry which is preliminary data.</text>
</comment>
<dbReference type="EMBL" id="JAAPAO010000214">
    <property type="protein sequence ID" value="KAF4667317.1"/>
    <property type="molecule type" value="Genomic_DNA"/>
</dbReference>
<keyword evidence="3" id="KW-1185">Reference proteome</keyword>
<proteinExistence type="predicted"/>
<evidence type="ECO:0000313" key="3">
    <source>
        <dbReference type="Proteomes" id="UP000591131"/>
    </source>
</evidence>
<reference evidence="2 3" key="1">
    <citation type="submission" date="2020-04" db="EMBL/GenBank/DDBJ databases">
        <title>Perkinsus chesapeaki whole genome sequence.</title>
        <authorList>
            <person name="Bogema D.R."/>
        </authorList>
    </citation>
    <scope>NUCLEOTIDE SEQUENCE [LARGE SCALE GENOMIC DNA]</scope>
    <source>
        <strain evidence="2">ATCC PRA-425</strain>
    </source>
</reference>
<evidence type="ECO:0000259" key="1">
    <source>
        <dbReference type="PROSITE" id="PS51186"/>
    </source>
</evidence>
<gene>
    <name evidence="2" type="ORF">FOL47_003640</name>
</gene>
<protein>
    <recommendedName>
        <fullName evidence="1">N-acetyltransferase domain-containing protein</fullName>
    </recommendedName>
</protein>
<dbReference type="AlphaFoldDB" id="A0A7J6M712"/>
<dbReference type="OrthoDB" id="47374at2759"/>
<evidence type="ECO:0000313" key="2">
    <source>
        <dbReference type="EMBL" id="KAF4667317.1"/>
    </source>
</evidence>
<dbReference type="GO" id="GO:0016747">
    <property type="term" value="F:acyltransferase activity, transferring groups other than amino-acyl groups"/>
    <property type="evidence" value="ECO:0007669"/>
    <property type="project" value="InterPro"/>
</dbReference>
<dbReference type="InterPro" id="IPR016181">
    <property type="entry name" value="Acyl_CoA_acyltransferase"/>
</dbReference>
<dbReference type="PANTHER" id="PTHR47426:SF3">
    <property type="entry name" value="GCN5-RELATED N-ACETYLTRANSFERASE 6, CHLOROPLASTIC"/>
    <property type="match status" value="1"/>
</dbReference>
<name>A0A7J6M712_PERCH</name>
<dbReference type="PROSITE" id="PS51186">
    <property type="entry name" value="GNAT"/>
    <property type="match status" value="1"/>
</dbReference>
<dbReference type="InterPro" id="IPR000182">
    <property type="entry name" value="GNAT_dom"/>
</dbReference>
<feature type="domain" description="N-acetyltransferase" evidence="1">
    <location>
        <begin position="1"/>
        <end position="134"/>
    </location>
</feature>
<dbReference type="Pfam" id="PF00583">
    <property type="entry name" value="Acetyltransf_1"/>
    <property type="match status" value="1"/>
</dbReference>
<accession>A0A7J6M712</accession>
<dbReference type="CDD" id="cd04301">
    <property type="entry name" value="NAT_SF"/>
    <property type="match status" value="1"/>
</dbReference>
<dbReference type="PANTHER" id="PTHR47426">
    <property type="entry name" value="ACYL-COA N-ACYLTRANSFERASES (NAT) SUPERFAMILY PROTEIN"/>
    <property type="match status" value="1"/>
</dbReference>